<feature type="compositionally biased region" description="Low complexity" evidence="1">
    <location>
        <begin position="53"/>
        <end position="67"/>
    </location>
</feature>
<keyword evidence="3" id="KW-1185">Reference proteome</keyword>
<dbReference type="Proteomes" id="UP001318860">
    <property type="component" value="Unassembled WGS sequence"/>
</dbReference>
<accession>A0ABR0X4U2</accession>
<dbReference type="InterPro" id="IPR021899">
    <property type="entry name" value="DUF3511"/>
</dbReference>
<reference evidence="2 3" key="1">
    <citation type="journal article" date="2021" name="Comput. Struct. Biotechnol. J.">
        <title>De novo genome assembly of the potent medicinal plant Rehmannia glutinosa using nanopore technology.</title>
        <authorList>
            <person name="Ma L."/>
            <person name="Dong C."/>
            <person name="Song C."/>
            <person name="Wang X."/>
            <person name="Zheng X."/>
            <person name="Niu Y."/>
            <person name="Chen S."/>
            <person name="Feng W."/>
        </authorList>
    </citation>
    <scope>NUCLEOTIDE SEQUENCE [LARGE SCALE GENOMIC DNA]</scope>
    <source>
        <strain evidence="2">DH-2019</strain>
    </source>
</reference>
<dbReference type="PANTHER" id="PTHR33193:SF43">
    <property type="entry name" value="TRANSMEMBRANE PROTEIN DDB_G0273707_DDB_G0273361-LIKE"/>
    <property type="match status" value="1"/>
</dbReference>
<dbReference type="EMBL" id="JABTTQ020000006">
    <property type="protein sequence ID" value="KAK6153582.1"/>
    <property type="molecule type" value="Genomic_DNA"/>
</dbReference>
<evidence type="ECO:0000313" key="2">
    <source>
        <dbReference type="EMBL" id="KAK6153582.1"/>
    </source>
</evidence>
<feature type="region of interest" description="Disordered" evidence="1">
    <location>
        <begin position="46"/>
        <end position="70"/>
    </location>
</feature>
<name>A0ABR0X4U2_REHGL</name>
<evidence type="ECO:0000313" key="3">
    <source>
        <dbReference type="Proteomes" id="UP001318860"/>
    </source>
</evidence>
<proteinExistence type="predicted"/>
<evidence type="ECO:0000256" key="1">
    <source>
        <dbReference type="SAM" id="MobiDB-lite"/>
    </source>
</evidence>
<dbReference type="PANTHER" id="PTHR33193">
    <property type="entry name" value="DOMAIN PROTEIN, PUTATIVE (DUF3511)-RELATED"/>
    <property type="match status" value="1"/>
</dbReference>
<dbReference type="Pfam" id="PF12023">
    <property type="entry name" value="DUF3511"/>
    <property type="match status" value="1"/>
</dbReference>
<comment type="caution">
    <text evidence="2">The sequence shown here is derived from an EMBL/GenBank/DDBJ whole genome shotgun (WGS) entry which is preliminary data.</text>
</comment>
<gene>
    <name evidence="2" type="ORF">DH2020_013221</name>
</gene>
<feature type="region of interest" description="Disordered" evidence="1">
    <location>
        <begin position="1"/>
        <end position="27"/>
    </location>
</feature>
<feature type="compositionally biased region" description="Basic and acidic residues" evidence="1">
    <location>
        <begin position="1"/>
        <end position="11"/>
    </location>
</feature>
<protein>
    <submittedName>
        <fullName evidence="2">Uncharacterized protein</fullName>
    </submittedName>
</protein>
<organism evidence="2 3">
    <name type="scientific">Rehmannia glutinosa</name>
    <name type="common">Chinese foxglove</name>
    <dbReference type="NCBI Taxonomy" id="99300"/>
    <lineage>
        <taxon>Eukaryota</taxon>
        <taxon>Viridiplantae</taxon>
        <taxon>Streptophyta</taxon>
        <taxon>Embryophyta</taxon>
        <taxon>Tracheophyta</taxon>
        <taxon>Spermatophyta</taxon>
        <taxon>Magnoliopsida</taxon>
        <taxon>eudicotyledons</taxon>
        <taxon>Gunneridae</taxon>
        <taxon>Pentapetalae</taxon>
        <taxon>asterids</taxon>
        <taxon>lamiids</taxon>
        <taxon>Lamiales</taxon>
        <taxon>Orobanchaceae</taxon>
        <taxon>Rehmannieae</taxon>
        <taxon>Rehmannia</taxon>
    </lineage>
</organism>
<sequence length="156" mass="17624">MEKFSRSKSSREGPGVNHPSNMHDLRSYSTSDYNLDYKSNNFKEMKIKKSNKSRISASSSSSSSSKNWNFNVDPELQRKKRVAGYKAYAVEGKMKTSLRKSFRWMKDIVHGLCHCIGKIKGMGSTTLREGNTDIHKKASSEVVLHPKSLKTADTTE</sequence>